<dbReference type="SUPFAM" id="SSF47895">
    <property type="entry name" value="Transducin (alpha subunit), insertion domain"/>
    <property type="match status" value="1"/>
</dbReference>
<feature type="region of interest" description="Disordered" evidence="7">
    <location>
        <begin position="1"/>
        <end position="38"/>
    </location>
</feature>
<dbReference type="GO" id="GO:0005737">
    <property type="term" value="C:cytoplasm"/>
    <property type="evidence" value="ECO:0007669"/>
    <property type="project" value="TreeGrafter"/>
</dbReference>
<dbReference type="PANTHER" id="PTHR10218:SF360">
    <property type="entry name" value="GUANINE NUCLEOTIDE-BINDING PROTEIN SUBUNIT ALPHA HOMOLOG"/>
    <property type="match status" value="1"/>
</dbReference>
<keyword evidence="1 6" id="KW-0479">Metal-binding</keyword>
<dbReference type="InterPro" id="IPR011025">
    <property type="entry name" value="GproteinA_insert"/>
</dbReference>
<dbReference type="PROSITE" id="PS51882">
    <property type="entry name" value="G_ALPHA"/>
    <property type="match status" value="1"/>
</dbReference>
<evidence type="ECO:0000256" key="2">
    <source>
        <dbReference type="ARBA" id="ARBA00022741"/>
    </source>
</evidence>
<evidence type="ECO:0000256" key="5">
    <source>
        <dbReference type="PIRSR" id="PIRSR601019-1"/>
    </source>
</evidence>
<dbReference type="GO" id="GO:0007188">
    <property type="term" value="P:adenylate cyclase-modulating G protein-coupled receptor signaling pathway"/>
    <property type="evidence" value="ECO:0007669"/>
    <property type="project" value="TreeGrafter"/>
</dbReference>
<evidence type="ECO:0000313" key="8">
    <source>
        <dbReference type="EMBL" id="KAE9408619.1"/>
    </source>
</evidence>
<keyword evidence="3 5" id="KW-0342">GTP-binding</keyword>
<name>A0A6A4IDE3_9AGAR</name>
<dbReference type="PRINTS" id="PR00318">
    <property type="entry name" value="GPROTEINA"/>
</dbReference>
<dbReference type="GO" id="GO:0005525">
    <property type="term" value="F:GTP binding"/>
    <property type="evidence" value="ECO:0007669"/>
    <property type="project" value="UniProtKB-KW"/>
</dbReference>
<evidence type="ECO:0000256" key="3">
    <source>
        <dbReference type="ARBA" id="ARBA00023134"/>
    </source>
</evidence>
<feature type="binding site" evidence="5">
    <location>
        <begin position="299"/>
        <end position="305"/>
    </location>
    <ligand>
        <name>GTP</name>
        <dbReference type="ChEBI" id="CHEBI:37565"/>
    </ligand>
</feature>
<dbReference type="Gene3D" id="3.40.50.300">
    <property type="entry name" value="P-loop containing nucleotide triphosphate hydrolases"/>
    <property type="match status" value="2"/>
</dbReference>
<feature type="region of interest" description="Disordered" evidence="7">
    <location>
        <begin position="123"/>
        <end position="150"/>
    </location>
</feature>
<keyword evidence="6" id="KW-0460">Magnesium</keyword>
<evidence type="ECO:0000256" key="7">
    <source>
        <dbReference type="SAM" id="MobiDB-lite"/>
    </source>
</evidence>
<dbReference type="GO" id="GO:0031683">
    <property type="term" value="F:G-protein beta/gamma-subunit complex binding"/>
    <property type="evidence" value="ECO:0007669"/>
    <property type="project" value="InterPro"/>
</dbReference>
<dbReference type="Proteomes" id="UP000799118">
    <property type="component" value="Unassembled WGS sequence"/>
</dbReference>
<dbReference type="FunFam" id="3.40.50.300:FF:000692">
    <property type="entry name" value="Guanine nucleotide-binding protein subunit alpha"/>
    <property type="match status" value="1"/>
</dbReference>
<evidence type="ECO:0000256" key="1">
    <source>
        <dbReference type="ARBA" id="ARBA00022723"/>
    </source>
</evidence>
<gene>
    <name evidence="8" type="ORF">BT96DRAFT_985498</name>
</gene>
<reference evidence="8" key="1">
    <citation type="journal article" date="2019" name="Environ. Microbiol.">
        <title>Fungal ecological strategies reflected in gene transcription - a case study of two litter decomposers.</title>
        <authorList>
            <person name="Barbi F."/>
            <person name="Kohler A."/>
            <person name="Barry K."/>
            <person name="Baskaran P."/>
            <person name="Daum C."/>
            <person name="Fauchery L."/>
            <person name="Ihrmark K."/>
            <person name="Kuo A."/>
            <person name="LaButti K."/>
            <person name="Lipzen A."/>
            <person name="Morin E."/>
            <person name="Grigoriev I.V."/>
            <person name="Henrissat B."/>
            <person name="Lindahl B."/>
            <person name="Martin F."/>
        </authorList>
    </citation>
    <scope>NUCLEOTIDE SEQUENCE</scope>
    <source>
        <strain evidence="8">JB14</strain>
    </source>
</reference>
<dbReference type="PANTHER" id="PTHR10218">
    <property type="entry name" value="GTP-BINDING PROTEIN ALPHA SUBUNIT"/>
    <property type="match status" value="1"/>
</dbReference>
<dbReference type="InterPro" id="IPR001019">
    <property type="entry name" value="Gprotein_alpha_su"/>
</dbReference>
<dbReference type="Pfam" id="PF00503">
    <property type="entry name" value="G-alpha"/>
    <property type="match status" value="1"/>
</dbReference>
<evidence type="ECO:0000313" key="9">
    <source>
        <dbReference type="Proteomes" id="UP000799118"/>
    </source>
</evidence>
<dbReference type="AlphaFoldDB" id="A0A6A4IDE3"/>
<keyword evidence="9" id="KW-1185">Reference proteome</keyword>
<dbReference type="GO" id="GO:0001664">
    <property type="term" value="F:G protein-coupled receptor binding"/>
    <property type="evidence" value="ECO:0007669"/>
    <property type="project" value="TreeGrafter"/>
</dbReference>
<organism evidence="8 9">
    <name type="scientific">Gymnopus androsaceus JB14</name>
    <dbReference type="NCBI Taxonomy" id="1447944"/>
    <lineage>
        <taxon>Eukaryota</taxon>
        <taxon>Fungi</taxon>
        <taxon>Dikarya</taxon>
        <taxon>Basidiomycota</taxon>
        <taxon>Agaricomycotina</taxon>
        <taxon>Agaricomycetes</taxon>
        <taxon>Agaricomycetidae</taxon>
        <taxon>Agaricales</taxon>
        <taxon>Marasmiineae</taxon>
        <taxon>Omphalotaceae</taxon>
        <taxon>Gymnopus</taxon>
    </lineage>
</organism>
<dbReference type="GO" id="GO:0005834">
    <property type="term" value="C:heterotrimeric G-protein complex"/>
    <property type="evidence" value="ECO:0007669"/>
    <property type="project" value="TreeGrafter"/>
</dbReference>
<feature type="compositionally biased region" description="Basic and acidic residues" evidence="7">
    <location>
        <begin position="26"/>
        <end position="38"/>
    </location>
</feature>
<proteinExistence type="predicted"/>
<keyword evidence="2 5" id="KW-0547">Nucleotide-binding</keyword>
<feature type="binding site" evidence="5">
    <location>
        <begin position="414"/>
        <end position="417"/>
    </location>
    <ligand>
        <name>GTP</name>
        <dbReference type="ChEBI" id="CHEBI:37565"/>
    </ligand>
</feature>
<feature type="binding site" evidence="6">
    <location>
        <position position="305"/>
    </location>
    <ligand>
        <name>Mg(2+)</name>
        <dbReference type="ChEBI" id="CHEBI:18420"/>
    </ligand>
</feature>
<protein>
    <submittedName>
        <fullName evidence="8">G-protein alpha subunit</fullName>
    </submittedName>
</protein>
<accession>A0A6A4IDE3</accession>
<dbReference type="GO" id="GO:0003924">
    <property type="term" value="F:GTPase activity"/>
    <property type="evidence" value="ECO:0007669"/>
    <property type="project" value="InterPro"/>
</dbReference>
<dbReference type="EMBL" id="ML769390">
    <property type="protein sequence ID" value="KAE9408619.1"/>
    <property type="molecule type" value="Genomic_DNA"/>
</dbReference>
<dbReference type="InterPro" id="IPR027417">
    <property type="entry name" value="P-loop_NTPase"/>
</dbReference>
<feature type="compositionally biased region" description="Low complexity" evidence="7">
    <location>
        <begin position="123"/>
        <end position="136"/>
    </location>
</feature>
<dbReference type="GO" id="GO:0046872">
    <property type="term" value="F:metal ion binding"/>
    <property type="evidence" value="ECO:0007669"/>
    <property type="project" value="UniProtKB-KW"/>
</dbReference>
<evidence type="ECO:0000256" key="6">
    <source>
        <dbReference type="PIRSR" id="PIRSR601019-2"/>
    </source>
</evidence>
<dbReference type="SMART" id="SM00275">
    <property type="entry name" value="G_alpha"/>
    <property type="match status" value="1"/>
</dbReference>
<sequence length="503" mass="56309">MPSLRRSTEDVDPLTLAIAPPANESPVERAARLASEKAAKEVSDRIDEEILAAQRNADKKDVVRVLLLGQSESGKSTTLKNFQLINSPKAFRAEKASWRAVVQLNVARSIRIILDAMSLAQQQQSSPLSPTSPVLSIDSRSSSPTPEPDLPMLTPELLKLKMRLSPLLQVENSLWSRFSPEDGAQMHLASITNTPITRTKEAYVHSALAWKSAFSRLMSSSTSRSSVDSEQGIDWDDPKDPGVILHNSADDMKTLWQDTTIRALLDALRLRLEDMPGFFLDDIDRVTALKYVPSDEDVLKARLKTIGITEHRFVLKAAGNLVSRDWRIYDVGGARSLVRGSMNTNQLDTDSHSAAWAPYFENIDAIIFLAPLSCFDQTLAEDPMVNRLEDSILLWRSIVSNQLLKQTQLILFLNKSDILDAKLKSGIQFSKWVISYGDRPNSFDAVTKYMKKKFSMICKQNSPVERVFHCHCTSVTDSRTTFQILENVKDTIIRKSLADSHII</sequence>
<dbReference type="OrthoDB" id="5817230at2759"/>
<keyword evidence="4" id="KW-0807">Transducer</keyword>
<dbReference type="SUPFAM" id="SSF52540">
    <property type="entry name" value="P-loop containing nucleoside triphosphate hydrolases"/>
    <property type="match status" value="1"/>
</dbReference>
<evidence type="ECO:0000256" key="4">
    <source>
        <dbReference type="ARBA" id="ARBA00023224"/>
    </source>
</evidence>